<evidence type="ECO:0000313" key="2">
    <source>
        <dbReference type="EMBL" id="KMQ82588.1"/>
    </source>
</evidence>
<sequence length="108" mass="11960">MGRKDPSPDLSPQDTIGDGAKRSGPKNRSQRRILSNFISTLISSIPRVTRNPDQLDGVMSRQRVKKIGALLYQMRPLLQASYCMNSCLGVGKNENLLTSDPRPGQFLC</sequence>
<keyword evidence="3" id="KW-1185">Reference proteome</keyword>
<evidence type="ECO:0000256" key="1">
    <source>
        <dbReference type="SAM" id="MobiDB-lite"/>
    </source>
</evidence>
<organism evidence="2 3">
    <name type="scientific">Lasius niger</name>
    <name type="common">Black garden ant</name>
    <dbReference type="NCBI Taxonomy" id="67767"/>
    <lineage>
        <taxon>Eukaryota</taxon>
        <taxon>Metazoa</taxon>
        <taxon>Ecdysozoa</taxon>
        <taxon>Arthropoda</taxon>
        <taxon>Hexapoda</taxon>
        <taxon>Insecta</taxon>
        <taxon>Pterygota</taxon>
        <taxon>Neoptera</taxon>
        <taxon>Endopterygota</taxon>
        <taxon>Hymenoptera</taxon>
        <taxon>Apocrita</taxon>
        <taxon>Aculeata</taxon>
        <taxon>Formicoidea</taxon>
        <taxon>Formicidae</taxon>
        <taxon>Formicinae</taxon>
        <taxon>Lasius</taxon>
        <taxon>Lasius</taxon>
    </lineage>
</organism>
<name>A0A0J7JWP3_LASNI</name>
<evidence type="ECO:0000313" key="3">
    <source>
        <dbReference type="Proteomes" id="UP000036403"/>
    </source>
</evidence>
<keyword evidence="2" id="KW-0808">Transferase</keyword>
<reference evidence="2 3" key="1">
    <citation type="submission" date="2015-04" db="EMBL/GenBank/DDBJ databases">
        <title>Lasius niger genome sequencing.</title>
        <authorList>
            <person name="Konorov E.A."/>
            <person name="Nikitin M.A."/>
            <person name="Kirill M.V."/>
            <person name="Chang P."/>
        </authorList>
    </citation>
    <scope>NUCLEOTIDE SEQUENCE [LARGE SCALE GENOMIC DNA]</scope>
    <source>
        <tissue evidence="2">Whole</tissue>
    </source>
</reference>
<dbReference type="Proteomes" id="UP000036403">
    <property type="component" value="Unassembled WGS sequence"/>
</dbReference>
<feature type="region of interest" description="Disordered" evidence="1">
    <location>
        <begin position="1"/>
        <end position="30"/>
    </location>
</feature>
<gene>
    <name evidence="2" type="ORF">RF55_22460</name>
</gene>
<comment type="caution">
    <text evidence="2">The sequence shown here is derived from an EMBL/GenBank/DDBJ whole genome shotgun (WGS) entry which is preliminary data.</text>
</comment>
<keyword evidence="2" id="KW-0418">Kinase</keyword>
<dbReference type="GO" id="GO:0016301">
    <property type="term" value="F:kinase activity"/>
    <property type="evidence" value="ECO:0007669"/>
    <property type="project" value="UniProtKB-KW"/>
</dbReference>
<proteinExistence type="predicted"/>
<accession>A0A0J7JWP3</accession>
<dbReference type="PaxDb" id="67767-A0A0J7JWP3"/>
<protein>
    <submittedName>
        <fullName evidence="2">Glycerol kinase</fullName>
    </submittedName>
</protein>
<dbReference type="EMBL" id="LBMM01024336">
    <property type="protein sequence ID" value="KMQ82588.1"/>
    <property type="molecule type" value="Genomic_DNA"/>
</dbReference>
<dbReference type="AlphaFoldDB" id="A0A0J7JWP3"/>